<comment type="function">
    <text evidence="4">Catalyzes the conversion of chorismate to isochorismate.</text>
</comment>
<dbReference type="InterPro" id="IPR015890">
    <property type="entry name" value="Chorismate_C"/>
</dbReference>
<reference evidence="7" key="1">
    <citation type="journal article" date="2019" name="Int. J. Syst. Evol. Microbiol.">
        <title>The Global Catalogue of Microorganisms (GCM) 10K type strain sequencing project: providing services to taxonomists for standard genome sequencing and annotation.</title>
        <authorList>
            <consortium name="The Broad Institute Genomics Platform"/>
            <consortium name="The Broad Institute Genome Sequencing Center for Infectious Disease"/>
            <person name="Wu L."/>
            <person name="Ma J."/>
        </authorList>
    </citation>
    <scope>NUCLEOTIDE SEQUENCE [LARGE SCALE GENOMIC DNA]</scope>
    <source>
        <strain evidence="7">KACC 14058</strain>
    </source>
</reference>
<dbReference type="SUPFAM" id="SSF56322">
    <property type="entry name" value="ADC synthase"/>
    <property type="match status" value="1"/>
</dbReference>
<feature type="binding site" evidence="4">
    <location>
        <position position="446"/>
    </location>
    <ligand>
        <name>Mg(2+)</name>
        <dbReference type="ChEBI" id="CHEBI:18420"/>
    </ligand>
</feature>
<proteinExistence type="inferred from homology"/>
<dbReference type="InterPro" id="IPR005801">
    <property type="entry name" value="ADC_synthase"/>
</dbReference>
<evidence type="ECO:0000256" key="1">
    <source>
        <dbReference type="ARBA" id="ARBA00000799"/>
    </source>
</evidence>
<dbReference type="PANTHER" id="PTHR42839">
    <property type="entry name" value="ISOCHORISMATE SYNTHASE ENTC"/>
    <property type="match status" value="1"/>
</dbReference>
<name>A0ABV8VRW2_9BACI</name>
<dbReference type="Gene3D" id="3.60.120.10">
    <property type="entry name" value="Anthranilate synthase"/>
    <property type="match status" value="1"/>
</dbReference>
<feature type="binding site" evidence="4">
    <location>
        <position position="311"/>
    </location>
    <ligand>
        <name>Mg(2+)</name>
        <dbReference type="ChEBI" id="CHEBI:18420"/>
    </ligand>
</feature>
<dbReference type="Pfam" id="PF00425">
    <property type="entry name" value="Chorismate_bind"/>
    <property type="match status" value="1"/>
</dbReference>
<comment type="similarity">
    <text evidence="2 4">Belongs to the isochorismate synthase family.</text>
</comment>
<dbReference type="NCBIfam" id="TIGR00543">
    <property type="entry name" value="isochor_syn"/>
    <property type="match status" value="1"/>
</dbReference>
<feature type="domain" description="Chorismate-utilising enzyme C-terminal" evidence="5">
    <location>
        <begin position="199"/>
        <end position="450"/>
    </location>
</feature>
<feature type="active site" description="Proton donor" evidence="4">
    <location>
        <position position="267"/>
    </location>
</feature>
<keyword evidence="4" id="KW-0474">Menaquinone biosynthesis</keyword>
<evidence type="ECO:0000256" key="3">
    <source>
        <dbReference type="ARBA" id="ARBA00023235"/>
    </source>
</evidence>
<protein>
    <recommendedName>
        <fullName evidence="4">Isochorismate synthase MenF</fullName>
        <ecNumber evidence="4">5.4.4.2</ecNumber>
    </recommendedName>
    <alternativeName>
        <fullName evidence="4">Isochorismate mutase</fullName>
    </alternativeName>
</protein>
<comment type="catalytic activity">
    <reaction evidence="1 4">
        <text>chorismate = isochorismate</text>
        <dbReference type="Rhea" id="RHEA:18985"/>
        <dbReference type="ChEBI" id="CHEBI:29748"/>
        <dbReference type="ChEBI" id="CHEBI:29780"/>
        <dbReference type="EC" id="5.4.4.2"/>
    </reaction>
</comment>
<comment type="pathway">
    <text evidence="4">Quinol/quinone metabolism; menaquinone biosynthesis.</text>
</comment>
<evidence type="ECO:0000313" key="7">
    <source>
        <dbReference type="Proteomes" id="UP001595880"/>
    </source>
</evidence>
<dbReference type="RefSeq" id="WP_390196641.1">
    <property type="nucleotide sequence ID" value="NZ_JBHSDV010000001.1"/>
</dbReference>
<evidence type="ECO:0000313" key="6">
    <source>
        <dbReference type="EMBL" id="MFC4387182.1"/>
    </source>
</evidence>
<dbReference type="Proteomes" id="UP001595880">
    <property type="component" value="Unassembled WGS sequence"/>
</dbReference>
<evidence type="ECO:0000256" key="4">
    <source>
        <dbReference type="HAMAP-Rule" id="MF_01935"/>
    </source>
</evidence>
<accession>A0ABV8VRW2</accession>
<gene>
    <name evidence="4" type="primary">menF</name>
    <name evidence="6" type="ORF">ACFOZ1_05095</name>
</gene>
<dbReference type="PANTHER" id="PTHR42839:SF1">
    <property type="entry name" value="ISOCHORISMATE SYNTHASE MENF"/>
    <property type="match status" value="1"/>
</dbReference>
<keyword evidence="3 4" id="KW-0413">Isomerase</keyword>
<comment type="pathway">
    <text evidence="4">Quinol/quinone metabolism; 1,4-dihydroxy-2-naphthoate biosynthesis; 1,4-dihydroxy-2-naphthoate from chorismate: step 1/7.</text>
</comment>
<organism evidence="6 7">
    <name type="scientific">Gracilibacillus marinus</name>
    <dbReference type="NCBI Taxonomy" id="630535"/>
    <lineage>
        <taxon>Bacteria</taxon>
        <taxon>Bacillati</taxon>
        <taxon>Bacillota</taxon>
        <taxon>Bacilli</taxon>
        <taxon>Bacillales</taxon>
        <taxon>Bacillaceae</taxon>
        <taxon>Gracilibacillus</taxon>
    </lineage>
</organism>
<sequence length="462" mass="51960">MIETKGRDIEGVLQTAQKQLNKTTPTLVSITEHISKVDLLSFFAMGKELGMNRTFWSDSSQQQFLVGIGETYTLQAKEHTYEMIQTEWQQLMEHAIVNKSIEVSSIGPVAIGGFPFDEGAHHSDLWQGYEGSKFRIPKYLLTVHGAEYYLSINLLLTQNCNISTLAEAILKEKEQLLSNKVQLDITNKVILQHEVDPIEWKDLVKQVTNHIEKTSVEKIVLARELQVEFAKCCNITEVLQRLLDTQQNSYVFAWEKDDACFVGATPERLVKVTNEQLLSTCLAGTASRGRTKKEDAAIGQALLHDPKNIKEHQIVVDMIYDAVSSCAHDVVVPTEPVLYPLHHLQHLYTPVVATLNKGFTLLDIVKKLHPTPALSGFPQQESIQFLREHESLQRGWYGAPIGWFDAHFNGEFAVAIRSALVRQSHASLFAGCGVVRDSDPEMEYEETKMKFTPMLDALGGEV</sequence>
<dbReference type="InterPro" id="IPR004561">
    <property type="entry name" value="IsoChor_synthase"/>
</dbReference>
<comment type="caution">
    <text evidence="6">The sequence shown here is derived from an EMBL/GenBank/DDBJ whole genome shotgun (WGS) entry which is preliminary data.</text>
</comment>
<evidence type="ECO:0000256" key="2">
    <source>
        <dbReference type="ARBA" id="ARBA00005297"/>
    </source>
</evidence>
<comment type="cofactor">
    <cofactor evidence="4">
        <name>Mg(2+)</name>
        <dbReference type="ChEBI" id="CHEBI:18420"/>
    </cofactor>
</comment>
<keyword evidence="7" id="KW-1185">Reference proteome</keyword>
<dbReference type="InterPro" id="IPR034681">
    <property type="entry name" value="MenF"/>
</dbReference>
<keyword evidence="4" id="KW-0460">Magnesium</keyword>
<evidence type="ECO:0000259" key="5">
    <source>
        <dbReference type="Pfam" id="PF00425"/>
    </source>
</evidence>
<dbReference type="EC" id="5.4.4.2" evidence="4"/>
<keyword evidence="4" id="KW-0479">Metal-binding</keyword>
<dbReference type="EMBL" id="JBHSDV010000001">
    <property type="protein sequence ID" value="MFC4387182.1"/>
    <property type="molecule type" value="Genomic_DNA"/>
</dbReference>
<dbReference type="HAMAP" id="MF_01935">
    <property type="entry name" value="MenF"/>
    <property type="match status" value="1"/>
</dbReference>
<feature type="active site" description="Proton acceptor" evidence="4">
    <location>
        <position position="218"/>
    </location>
</feature>